<comment type="caution">
    <text evidence="3">The sequence shown here is derived from an EMBL/GenBank/DDBJ whole genome shotgun (WGS) entry which is preliminary data.</text>
</comment>
<keyword evidence="4" id="KW-1185">Reference proteome</keyword>
<dbReference type="NCBIfam" id="TIGR03666">
    <property type="entry name" value="Rv2061_F420"/>
    <property type="match status" value="1"/>
</dbReference>
<evidence type="ECO:0000313" key="4">
    <source>
        <dbReference type="Proteomes" id="UP000539111"/>
    </source>
</evidence>
<evidence type="ECO:0000256" key="1">
    <source>
        <dbReference type="ARBA" id="ARBA00023002"/>
    </source>
</evidence>
<dbReference type="EMBL" id="JACBZP010000001">
    <property type="protein sequence ID" value="NYI67497.1"/>
    <property type="molecule type" value="Genomic_DNA"/>
</dbReference>
<dbReference type="GO" id="GO:0016627">
    <property type="term" value="F:oxidoreductase activity, acting on the CH-CH group of donors"/>
    <property type="evidence" value="ECO:0007669"/>
    <property type="project" value="TreeGrafter"/>
</dbReference>
<feature type="domain" description="Pyridoxamine 5'-phosphate oxidase N-terminal" evidence="2">
    <location>
        <begin position="25"/>
        <end position="145"/>
    </location>
</feature>
<accession>A0A7Z0D260</accession>
<dbReference type="InterPro" id="IPR019965">
    <property type="entry name" value="PPOX_F420-dep_Rv2061_put"/>
</dbReference>
<dbReference type="SUPFAM" id="SSF50475">
    <property type="entry name" value="FMN-binding split barrel"/>
    <property type="match status" value="1"/>
</dbReference>
<dbReference type="PANTHER" id="PTHR35176">
    <property type="entry name" value="HEME OXYGENASE HI_0854-RELATED"/>
    <property type="match status" value="1"/>
</dbReference>
<protein>
    <recommendedName>
        <fullName evidence="2">Pyridoxamine 5'-phosphate oxidase N-terminal domain-containing protein</fullName>
    </recommendedName>
</protein>
<sequence>MRIGQIVRRTLTRSLAGLQFRTDPHKDRFFALRTFRRDGSAKSTPIWFAPANGRWYAVTPGRSWKVRRIRHNDRVGVAAATFHGEPLGRWHSGRARVLPRAELCTAARAMTAKYGNQFHLFRLMLLIGASRQYGGPAVGLEITLDEGPRAAGGREYGA</sequence>
<proteinExistence type="predicted"/>
<dbReference type="Proteomes" id="UP000539111">
    <property type="component" value="Unassembled WGS sequence"/>
</dbReference>
<dbReference type="AlphaFoldDB" id="A0A7Z0D260"/>
<dbReference type="RefSeq" id="WP_179427502.1">
    <property type="nucleotide sequence ID" value="NZ_JACBZP010000001.1"/>
</dbReference>
<reference evidence="3 4" key="1">
    <citation type="submission" date="2020-07" db="EMBL/GenBank/DDBJ databases">
        <title>Sequencing the genomes of 1000 actinobacteria strains.</title>
        <authorList>
            <person name="Klenk H.-P."/>
        </authorList>
    </citation>
    <scope>NUCLEOTIDE SEQUENCE [LARGE SCALE GENOMIC DNA]</scope>
    <source>
        <strain evidence="3 4">DSM 26341</strain>
    </source>
</reference>
<dbReference type="GO" id="GO:0070967">
    <property type="term" value="F:coenzyme F420 binding"/>
    <property type="evidence" value="ECO:0007669"/>
    <property type="project" value="TreeGrafter"/>
</dbReference>
<gene>
    <name evidence="3" type="ORF">BJY26_001803</name>
</gene>
<dbReference type="PANTHER" id="PTHR35176:SF11">
    <property type="entry name" value="PYRIDOXAMINE 5'-PHOSPHATE OXIDASE FAMILY PROTEIN"/>
    <property type="match status" value="1"/>
</dbReference>
<evidence type="ECO:0000259" key="2">
    <source>
        <dbReference type="Pfam" id="PF01243"/>
    </source>
</evidence>
<evidence type="ECO:0000313" key="3">
    <source>
        <dbReference type="EMBL" id="NYI67497.1"/>
    </source>
</evidence>
<dbReference type="Gene3D" id="2.30.110.10">
    <property type="entry name" value="Electron Transport, Fmn-binding Protein, Chain A"/>
    <property type="match status" value="1"/>
</dbReference>
<dbReference type="InterPro" id="IPR011576">
    <property type="entry name" value="Pyridox_Oxase_N"/>
</dbReference>
<dbReference type="InterPro" id="IPR052019">
    <property type="entry name" value="F420H2_bilvrd_red/Heme_oxyg"/>
</dbReference>
<dbReference type="Pfam" id="PF01243">
    <property type="entry name" value="PNPOx_N"/>
    <property type="match status" value="1"/>
</dbReference>
<dbReference type="InterPro" id="IPR012349">
    <property type="entry name" value="Split_barrel_FMN-bd"/>
</dbReference>
<keyword evidence="1" id="KW-0560">Oxidoreductase</keyword>
<name>A0A7Z0D260_9MICO</name>
<organism evidence="3 4">
    <name type="scientific">Spelaeicoccus albus</name>
    <dbReference type="NCBI Taxonomy" id="1280376"/>
    <lineage>
        <taxon>Bacteria</taxon>
        <taxon>Bacillati</taxon>
        <taxon>Actinomycetota</taxon>
        <taxon>Actinomycetes</taxon>
        <taxon>Micrococcales</taxon>
        <taxon>Brevibacteriaceae</taxon>
        <taxon>Spelaeicoccus</taxon>
    </lineage>
</organism>
<dbReference type="GO" id="GO:0005829">
    <property type="term" value="C:cytosol"/>
    <property type="evidence" value="ECO:0007669"/>
    <property type="project" value="TreeGrafter"/>
</dbReference>